<dbReference type="Pfam" id="PF02654">
    <property type="entry name" value="CobS"/>
    <property type="match status" value="1"/>
</dbReference>
<evidence type="ECO:0000256" key="2">
    <source>
        <dbReference type="ARBA" id="ARBA00004651"/>
    </source>
</evidence>
<evidence type="ECO:0000256" key="3">
    <source>
        <dbReference type="ARBA" id="ARBA00004663"/>
    </source>
</evidence>
<evidence type="ECO:0000256" key="14">
    <source>
        <dbReference type="ARBA" id="ARBA00025228"/>
    </source>
</evidence>
<protein>
    <recommendedName>
        <fullName evidence="6 19">Adenosylcobinamide-GDP ribazoletransferase</fullName>
        <ecNumber evidence="5 19">2.7.8.26</ecNumber>
    </recommendedName>
    <alternativeName>
        <fullName evidence="16 19">Cobalamin synthase</fullName>
    </alternativeName>
    <alternativeName>
        <fullName evidence="15 19">Cobalamin-5'-phosphate synthase</fullName>
    </alternativeName>
</protein>
<evidence type="ECO:0000256" key="5">
    <source>
        <dbReference type="ARBA" id="ARBA00013200"/>
    </source>
</evidence>
<comment type="catalytic activity">
    <reaction evidence="18 19">
        <text>alpha-ribazole 5'-phosphate + adenosylcob(III)inamide-GDP = adenosylcob(III)alamin 5'-phosphate + GMP + H(+)</text>
        <dbReference type="Rhea" id="RHEA:23560"/>
        <dbReference type="ChEBI" id="CHEBI:15378"/>
        <dbReference type="ChEBI" id="CHEBI:57918"/>
        <dbReference type="ChEBI" id="CHEBI:58115"/>
        <dbReference type="ChEBI" id="CHEBI:60487"/>
        <dbReference type="ChEBI" id="CHEBI:60493"/>
        <dbReference type="EC" id="2.7.8.26"/>
    </reaction>
</comment>
<comment type="subcellular location">
    <subcellularLocation>
        <location evidence="2 19">Cell membrane</location>
        <topology evidence="2 19">Multi-pass membrane protein</topology>
    </subcellularLocation>
</comment>
<evidence type="ECO:0000256" key="9">
    <source>
        <dbReference type="ARBA" id="ARBA00022679"/>
    </source>
</evidence>
<dbReference type="Proteomes" id="UP001056937">
    <property type="component" value="Chromosome 1"/>
</dbReference>
<comment type="catalytic activity">
    <reaction evidence="17 19">
        <text>alpha-ribazole + adenosylcob(III)inamide-GDP = adenosylcob(III)alamin + GMP + H(+)</text>
        <dbReference type="Rhea" id="RHEA:16049"/>
        <dbReference type="ChEBI" id="CHEBI:10329"/>
        <dbReference type="ChEBI" id="CHEBI:15378"/>
        <dbReference type="ChEBI" id="CHEBI:18408"/>
        <dbReference type="ChEBI" id="CHEBI:58115"/>
        <dbReference type="ChEBI" id="CHEBI:60487"/>
        <dbReference type="EC" id="2.7.8.26"/>
    </reaction>
</comment>
<comment type="pathway">
    <text evidence="3 19">Cofactor biosynthesis; adenosylcobalamin biosynthesis; adenosylcobalamin from cob(II)yrinate a,c-diamide: step 7/7.</text>
</comment>
<name>A0ABY4XC70_9SPHN</name>
<feature type="transmembrane region" description="Helical" evidence="19">
    <location>
        <begin position="243"/>
        <end position="260"/>
    </location>
</feature>
<feature type="transmembrane region" description="Helical" evidence="19">
    <location>
        <begin position="215"/>
        <end position="231"/>
    </location>
</feature>
<accession>A0ABY4XC70</accession>
<dbReference type="EC" id="2.7.8.26" evidence="5 19"/>
<dbReference type="PANTHER" id="PTHR34148:SF1">
    <property type="entry name" value="ADENOSYLCOBINAMIDE-GDP RIBAZOLETRANSFERASE"/>
    <property type="match status" value="1"/>
</dbReference>
<evidence type="ECO:0000256" key="19">
    <source>
        <dbReference type="HAMAP-Rule" id="MF_00719"/>
    </source>
</evidence>
<feature type="transmembrane region" description="Helical" evidence="19">
    <location>
        <begin position="149"/>
        <end position="169"/>
    </location>
</feature>
<evidence type="ECO:0000256" key="6">
    <source>
        <dbReference type="ARBA" id="ARBA00015850"/>
    </source>
</evidence>
<evidence type="ECO:0000256" key="16">
    <source>
        <dbReference type="ARBA" id="ARBA00032853"/>
    </source>
</evidence>
<comment type="similarity">
    <text evidence="4 19">Belongs to the CobS family.</text>
</comment>
<evidence type="ECO:0000256" key="10">
    <source>
        <dbReference type="ARBA" id="ARBA00022692"/>
    </source>
</evidence>
<evidence type="ECO:0000256" key="1">
    <source>
        <dbReference type="ARBA" id="ARBA00001946"/>
    </source>
</evidence>
<evidence type="ECO:0000256" key="8">
    <source>
        <dbReference type="ARBA" id="ARBA00022573"/>
    </source>
</evidence>
<proteinExistence type="inferred from homology"/>
<organism evidence="20 21">
    <name type="scientific">Sphingomonas morindae</name>
    <dbReference type="NCBI Taxonomy" id="1541170"/>
    <lineage>
        <taxon>Bacteria</taxon>
        <taxon>Pseudomonadati</taxon>
        <taxon>Pseudomonadota</taxon>
        <taxon>Alphaproteobacteria</taxon>
        <taxon>Sphingomonadales</taxon>
        <taxon>Sphingomonadaceae</taxon>
        <taxon>Sphingomonas</taxon>
    </lineage>
</organism>
<evidence type="ECO:0000313" key="20">
    <source>
        <dbReference type="EMBL" id="USI74321.1"/>
    </source>
</evidence>
<keyword evidence="9 19" id="KW-0808">Transferase</keyword>
<sequence>MPAAPIERAPGWAPPLLALQLLTRVPLPWLGRLDGPAARRAMARALAWLPLAGAAVGLATGLAYLAASHIWSPLPALLLALAFEAWLTGALHEDGLADFCDAFGGGRTPEQIARILKDSRIGSYGALGLGLAVALRIAATLALPAPLRLAGIVAAASLGRWMAVLLLGLAPPPPDATGLAASLGAPSRRVRIGATLAALPALLACARLAPAPVLAGVAAALIGLVALARLVRRRLGAANGDCLGFAACAGQLALLMALAAR</sequence>
<evidence type="ECO:0000256" key="13">
    <source>
        <dbReference type="ARBA" id="ARBA00023136"/>
    </source>
</evidence>
<keyword evidence="11 19" id="KW-0460">Magnesium</keyword>
<feature type="transmembrane region" description="Helical" evidence="19">
    <location>
        <begin position="124"/>
        <end position="143"/>
    </location>
</feature>
<feature type="transmembrane region" description="Helical" evidence="19">
    <location>
        <begin position="45"/>
        <end position="64"/>
    </location>
</feature>
<keyword evidence="21" id="KW-1185">Reference proteome</keyword>
<dbReference type="RefSeq" id="WP_252168124.1">
    <property type="nucleotide sequence ID" value="NZ_CP084930.1"/>
</dbReference>
<keyword evidence="7 19" id="KW-1003">Cell membrane</keyword>
<keyword evidence="13 19" id="KW-0472">Membrane</keyword>
<comment type="cofactor">
    <cofactor evidence="1 19">
        <name>Mg(2+)</name>
        <dbReference type="ChEBI" id="CHEBI:18420"/>
    </cofactor>
</comment>
<evidence type="ECO:0000313" key="21">
    <source>
        <dbReference type="Proteomes" id="UP001056937"/>
    </source>
</evidence>
<dbReference type="InterPro" id="IPR003805">
    <property type="entry name" value="CobS"/>
</dbReference>
<evidence type="ECO:0000256" key="12">
    <source>
        <dbReference type="ARBA" id="ARBA00022989"/>
    </source>
</evidence>
<evidence type="ECO:0000256" key="11">
    <source>
        <dbReference type="ARBA" id="ARBA00022842"/>
    </source>
</evidence>
<gene>
    <name evidence="19" type="primary">cobS</name>
    <name evidence="20" type="ORF">LHA26_07700</name>
</gene>
<comment type="function">
    <text evidence="14 19">Joins adenosylcobinamide-GDP and alpha-ribazole to generate adenosylcobalamin (Ado-cobalamin). Also synthesizes adenosylcobalamin 5'-phosphate from adenosylcobinamide-GDP and alpha-ribazole 5'-phosphate.</text>
</comment>
<evidence type="ECO:0000256" key="4">
    <source>
        <dbReference type="ARBA" id="ARBA00010561"/>
    </source>
</evidence>
<dbReference type="PANTHER" id="PTHR34148">
    <property type="entry name" value="ADENOSYLCOBINAMIDE-GDP RIBAZOLETRANSFERASE"/>
    <property type="match status" value="1"/>
</dbReference>
<dbReference type="EMBL" id="CP084930">
    <property type="protein sequence ID" value="USI74321.1"/>
    <property type="molecule type" value="Genomic_DNA"/>
</dbReference>
<dbReference type="GO" id="GO:0051073">
    <property type="term" value="F:adenosylcobinamide-GDP ribazoletransferase activity"/>
    <property type="evidence" value="ECO:0007669"/>
    <property type="project" value="UniProtKB-EC"/>
</dbReference>
<keyword evidence="8 19" id="KW-0169">Cobalamin biosynthesis</keyword>
<dbReference type="HAMAP" id="MF_00719">
    <property type="entry name" value="CobS"/>
    <property type="match status" value="1"/>
</dbReference>
<evidence type="ECO:0000256" key="18">
    <source>
        <dbReference type="ARBA" id="ARBA00049504"/>
    </source>
</evidence>
<evidence type="ECO:0000256" key="15">
    <source>
        <dbReference type="ARBA" id="ARBA00032605"/>
    </source>
</evidence>
<evidence type="ECO:0000256" key="7">
    <source>
        <dbReference type="ARBA" id="ARBA00022475"/>
    </source>
</evidence>
<keyword evidence="10 19" id="KW-0812">Transmembrane</keyword>
<keyword evidence="12 19" id="KW-1133">Transmembrane helix</keyword>
<reference evidence="20" key="1">
    <citation type="journal article" date="2022" name="Toxins">
        <title>Genomic Analysis of Sphingopyxis sp. USTB-05 for Biodegrading Cyanobacterial Hepatotoxins.</title>
        <authorList>
            <person name="Liu C."/>
            <person name="Xu Q."/>
            <person name="Zhao Z."/>
            <person name="Zhang H."/>
            <person name="Liu X."/>
            <person name="Yin C."/>
            <person name="Liu Y."/>
            <person name="Yan H."/>
        </authorList>
    </citation>
    <scope>NUCLEOTIDE SEQUENCE</scope>
    <source>
        <strain evidence="20">NBD5</strain>
    </source>
</reference>
<evidence type="ECO:0000256" key="17">
    <source>
        <dbReference type="ARBA" id="ARBA00048623"/>
    </source>
</evidence>